<name>A0ABT2T1V0_9FIRM</name>
<keyword evidence="2" id="KW-1185">Reference proteome</keyword>
<proteinExistence type="predicted"/>
<accession>A0ABT2T1V0</accession>
<dbReference type="RefSeq" id="WP_262574269.1">
    <property type="nucleotide sequence ID" value="NZ_JAOQKJ010000005.1"/>
</dbReference>
<evidence type="ECO:0000313" key="1">
    <source>
        <dbReference type="EMBL" id="MCU6744250.1"/>
    </source>
</evidence>
<sequence>MQTDSENMMRWEKKKSYYAEHRIIEGKNLIITCDGDDGSLDAQEIDKLIKKIFDLD</sequence>
<gene>
    <name evidence="1" type="ORF">OCV77_07035</name>
</gene>
<organism evidence="1 2">
    <name type="scientific">Suilimivivens aceti</name>
    <dbReference type="NCBI Taxonomy" id="2981774"/>
    <lineage>
        <taxon>Bacteria</taxon>
        <taxon>Bacillati</taxon>
        <taxon>Bacillota</taxon>
        <taxon>Clostridia</taxon>
        <taxon>Lachnospirales</taxon>
        <taxon>Lachnospiraceae</taxon>
        <taxon>Suilimivivens</taxon>
    </lineage>
</organism>
<reference evidence="1 2" key="1">
    <citation type="journal article" date="2021" name="ISME Commun">
        <title>Automated analysis of genomic sequences facilitates high-throughput and comprehensive description of bacteria.</title>
        <authorList>
            <person name="Hitch T.C.A."/>
        </authorList>
    </citation>
    <scope>NUCLEOTIDE SEQUENCE [LARGE SCALE GENOMIC DNA]</scope>
    <source>
        <strain evidence="1 2">Sanger_18</strain>
    </source>
</reference>
<protein>
    <submittedName>
        <fullName evidence="1">Uncharacterized protein</fullName>
    </submittedName>
</protein>
<dbReference type="Proteomes" id="UP001652432">
    <property type="component" value="Unassembled WGS sequence"/>
</dbReference>
<comment type="caution">
    <text evidence="1">The sequence shown here is derived from an EMBL/GenBank/DDBJ whole genome shotgun (WGS) entry which is preliminary data.</text>
</comment>
<evidence type="ECO:0000313" key="2">
    <source>
        <dbReference type="Proteomes" id="UP001652432"/>
    </source>
</evidence>
<dbReference type="EMBL" id="JAOQKJ010000005">
    <property type="protein sequence ID" value="MCU6744250.1"/>
    <property type="molecule type" value="Genomic_DNA"/>
</dbReference>